<proteinExistence type="predicted"/>
<dbReference type="Pfam" id="PF09438">
    <property type="entry name" value="DUF2017"/>
    <property type="match status" value="1"/>
</dbReference>
<dbReference type="InterPro" id="IPR018561">
    <property type="entry name" value="AosR"/>
</dbReference>
<name>A0A6J6EBL9_9ZZZZ</name>
<dbReference type="AlphaFoldDB" id="A0A6J6EBL9"/>
<dbReference type="EMBL" id="CAEZTQ010000060">
    <property type="protein sequence ID" value="CAB4570688.1"/>
    <property type="molecule type" value="Genomic_DNA"/>
</dbReference>
<sequence length="161" mass="18418">MRRRRPSGPIEAIGDGTFLINLPEQDRLTLSGFVDQLEQLLQADTQDPRVRRLFPVAYHDDPDRDAEYQNYMHDELQQSRLNSIAMVREVLAHDEPLTEAQLHGFMMIINNLRLVLGTLLDVDESADTDDIDESDPLFGQAQLYGYLGWLLEWTVSAMTGE</sequence>
<evidence type="ECO:0000313" key="1">
    <source>
        <dbReference type="EMBL" id="CAB4570688.1"/>
    </source>
</evidence>
<gene>
    <name evidence="1" type="ORF">UFOPK1704_00419</name>
</gene>
<reference evidence="1" key="1">
    <citation type="submission" date="2020-05" db="EMBL/GenBank/DDBJ databases">
        <authorList>
            <person name="Chiriac C."/>
            <person name="Salcher M."/>
            <person name="Ghai R."/>
            <person name="Kavagutti S V."/>
        </authorList>
    </citation>
    <scope>NUCLEOTIDE SEQUENCE</scope>
</reference>
<protein>
    <submittedName>
        <fullName evidence="1">Unannotated protein</fullName>
    </submittedName>
</protein>
<organism evidence="1">
    <name type="scientific">freshwater metagenome</name>
    <dbReference type="NCBI Taxonomy" id="449393"/>
    <lineage>
        <taxon>unclassified sequences</taxon>
        <taxon>metagenomes</taxon>
        <taxon>ecological metagenomes</taxon>
    </lineage>
</organism>
<accession>A0A6J6EBL9</accession>